<dbReference type="SMART" id="SM00248">
    <property type="entry name" value="ANK"/>
    <property type="match status" value="7"/>
</dbReference>
<sequence length="893" mass="100543">HPFLSTINFVPVSDFLAFYKLASKIRKEFASAPSQFRAISEEVGNLRNTIEGVEGVLPNQELTSKQKTELSEIVCGCRSALEELEKTLDKYGELGPGPVTVEKWTKRVWKKLKWEPDDIRELRNRIVSNVTFLNAFNGRLTREGVDKLVCHQDNQERQAIIDWLSPTDYATQQSDFMSKRYEGTGLWFLTSSEFQKWISRSKQTMFCSGIPGAGKTMIASIVIDHLWTEFNDADVGIAFLYCNYQRQEEQNAVALLSSLLKQFSQEQPSVPVDLKNLYGRHVDKRTRPLFDEIVRVLRSTVQLFSRVFIIIDALDECHVSNEERNRFLEELFNLQAQTKVNIFATSRPVPEIELQFEACISKTIRAEDADVLKYINGRIPNLRPRIFKDSELVQTIREEVVRAVDGMFLLAQLHMDSLVSKPTRGDIKLALRNLPHGIGGVDAMYEQAMKRINGQEEELRTLAMKVLSWVTHAKRPLRAAELQHACAVEIGATELDTDFIPDVEDMVSACAGLVTVDEKSQIIRWIHYTTQEYFGRAWASLIPNAQLDIVKVCVTYLSFDVFLTGLCSTKEELEARLEHNILYYYAARNWGYHAYATSMEAEKIVLNFLKNEAKLSASCQVMLYNGFSIRKKPDAMRALHVAAYFGLREATLALLEPGHNPNSKETFNRKALLRVGIDVNLADNYNGWTALSWAIEKEHEAVVKLLLAVDGIDVNSTDGYKGMPALLQAVKKRNMAIVKLLLAMDSIDVNLKDEDGQTALLWAIRMGHEAVVKLLIAIDGIDVNAKGRDGQTALSWAIEMGHEAVVKLLLAVDGIDVNSMDGYKGIPALLRAVRKRNMAIVKLLLAMNSIDVNLKDEDGRTALFSGIIMGNEAVVKLLLATDGVDVNSKNRFS</sequence>
<feature type="non-terminal residue" evidence="4">
    <location>
        <position position="893"/>
    </location>
</feature>
<dbReference type="PROSITE" id="PS50837">
    <property type="entry name" value="NACHT"/>
    <property type="match status" value="1"/>
</dbReference>
<evidence type="ECO:0000313" key="4">
    <source>
        <dbReference type="EMBL" id="OCL02380.1"/>
    </source>
</evidence>
<dbReference type="EMBL" id="KV750964">
    <property type="protein sequence ID" value="OCL02380.1"/>
    <property type="molecule type" value="Genomic_DNA"/>
</dbReference>
<feature type="repeat" description="ANK" evidence="2">
    <location>
        <begin position="789"/>
        <end position="822"/>
    </location>
</feature>
<evidence type="ECO:0000259" key="3">
    <source>
        <dbReference type="PROSITE" id="PS50837"/>
    </source>
</evidence>
<dbReference type="InterPro" id="IPR027417">
    <property type="entry name" value="P-loop_NTPase"/>
</dbReference>
<dbReference type="OrthoDB" id="195446at2759"/>
<dbReference type="SUPFAM" id="SSF48403">
    <property type="entry name" value="Ankyrin repeat"/>
    <property type="match status" value="2"/>
</dbReference>
<dbReference type="PANTHER" id="PTHR10039">
    <property type="entry name" value="AMELOGENIN"/>
    <property type="match status" value="1"/>
</dbReference>
<dbReference type="Gene3D" id="1.25.40.20">
    <property type="entry name" value="Ankyrin repeat-containing domain"/>
    <property type="match status" value="3"/>
</dbReference>
<gene>
    <name evidence="4" type="ORF">AOQ84DRAFT_382728</name>
</gene>
<dbReference type="PANTHER" id="PTHR10039:SF15">
    <property type="entry name" value="NACHT DOMAIN-CONTAINING PROTEIN"/>
    <property type="match status" value="1"/>
</dbReference>
<dbReference type="SUPFAM" id="SSF52540">
    <property type="entry name" value="P-loop containing nucleoside triphosphate hydrolases"/>
    <property type="match status" value="1"/>
</dbReference>
<dbReference type="InterPro" id="IPR036770">
    <property type="entry name" value="Ankyrin_rpt-contain_sf"/>
</dbReference>
<keyword evidence="2" id="KW-0040">ANK repeat</keyword>
<evidence type="ECO:0000256" key="1">
    <source>
        <dbReference type="ARBA" id="ARBA00022737"/>
    </source>
</evidence>
<dbReference type="Pfam" id="PF12796">
    <property type="entry name" value="Ank_2"/>
    <property type="match status" value="2"/>
</dbReference>
<evidence type="ECO:0000313" key="5">
    <source>
        <dbReference type="Proteomes" id="UP000250140"/>
    </source>
</evidence>
<dbReference type="InterPro" id="IPR007111">
    <property type="entry name" value="NACHT_NTPase"/>
</dbReference>
<dbReference type="Proteomes" id="UP000250140">
    <property type="component" value="Unassembled WGS sequence"/>
</dbReference>
<keyword evidence="5" id="KW-1185">Reference proteome</keyword>
<dbReference type="Pfam" id="PF13637">
    <property type="entry name" value="Ank_4"/>
    <property type="match status" value="1"/>
</dbReference>
<dbReference type="InterPro" id="IPR054471">
    <property type="entry name" value="GPIID_WHD"/>
</dbReference>
<proteinExistence type="predicted"/>
<protein>
    <recommendedName>
        <fullName evidence="3">NACHT domain-containing protein</fullName>
    </recommendedName>
</protein>
<dbReference type="Pfam" id="PF24883">
    <property type="entry name" value="NPHP3_N"/>
    <property type="match status" value="1"/>
</dbReference>
<dbReference type="AlphaFoldDB" id="A0A8E2EPC9"/>
<evidence type="ECO:0000256" key="2">
    <source>
        <dbReference type="PROSITE-ProRule" id="PRU00023"/>
    </source>
</evidence>
<dbReference type="InterPro" id="IPR056884">
    <property type="entry name" value="NPHP3-like_N"/>
</dbReference>
<name>A0A8E2EPC9_9PEZI</name>
<feature type="domain" description="NACHT" evidence="3">
    <location>
        <begin position="203"/>
        <end position="348"/>
    </location>
</feature>
<accession>A0A8E2EPC9</accession>
<keyword evidence="1" id="KW-0677">Repeat</keyword>
<organism evidence="4 5">
    <name type="scientific">Glonium stellatum</name>
    <dbReference type="NCBI Taxonomy" id="574774"/>
    <lineage>
        <taxon>Eukaryota</taxon>
        <taxon>Fungi</taxon>
        <taxon>Dikarya</taxon>
        <taxon>Ascomycota</taxon>
        <taxon>Pezizomycotina</taxon>
        <taxon>Dothideomycetes</taxon>
        <taxon>Pleosporomycetidae</taxon>
        <taxon>Gloniales</taxon>
        <taxon>Gloniaceae</taxon>
        <taxon>Glonium</taxon>
    </lineage>
</organism>
<dbReference type="Pfam" id="PF22939">
    <property type="entry name" value="WHD_GPIID"/>
    <property type="match status" value="1"/>
</dbReference>
<dbReference type="Gene3D" id="3.40.50.300">
    <property type="entry name" value="P-loop containing nucleotide triphosphate hydrolases"/>
    <property type="match status" value="1"/>
</dbReference>
<dbReference type="PROSITE" id="PS50088">
    <property type="entry name" value="ANK_REPEAT"/>
    <property type="match status" value="1"/>
</dbReference>
<reference evidence="4 5" key="1">
    <citation type="journal article" date="2016" name="Nat. Commun.">
        <title>Ectomycorrhizal ecology is imprinted in the genome of the dominant symbiotic fungus Cenococcum geophilum.</title>
        <authorList>
            <consortium name="DOE Joint Genome Institute"/>
            <person name="Peter M."/>
            <person name="Kohler A."/>
            <person name="Ohm R.A."/>
            <person name="Kuo A."/>
            <person name="Krutzmann J."/>
            <person name="Morin E."/>
            <person name="Arend M."/>
            <person name="Barry K.W."/>
            <person name="Binder M."/>
            <person name="Choi C."/>
            <person name="Clum A."/>
            <person name="Copeland A."/>
            <person name="Grisel N."/>
            <person name="Haridas S."/>
            <person name="Kipfer T."/>
            <person name="LaButti K."/>
            <person name="Lindquist E."/>
            <person name="Lipzen A."/>
            <person name="Maire R."/>
            <person name="Meier B."/>
            <person name="Mihaltcheva S."/>
            <person name="Molinier V."/>
            <person name="Murat C."/>
            <person name="Poggeler S."/>
            <person name="Quandt C.A."/>
            <person name="Sperisen C."/>
            <person name="Tritt A."/>
            <person name="Tisserant E."/>
            <person name="Crous P.W."/>
            <person name="Henrissat B."/>
            <person name="Nehls U."/>
            <person name="Egli S."/>
            <person name="Spatafora J.W."/>
            <person name="Grigoriev I.V."/>
            <person name="Martin F.M."/>
        </authorList>
    </citation>
    <scope>NUCLEOTIDE SEQUENCE [LARGE SCALE GENOMIC DNA]</scope>
    <source>
        <strain evidence="4 5">CBS 207.34</strain>
    </source>
</reference>
<dbReference type="InterPro" id="IPR002110">
    <property type="entry name" value="Ankyrin_rpt"/>
</dbReference>